<organism evidence="1 2">
    <name type="scientific">Nitrosomonas nitrosa</name>
    <dbReference type="NCBI Taxonomy" id="52442"/>
    <lineage>
        <taxon>Bacteria</taxon>
        <taxon>Pseudomonadati</taxon>
        <taxon>Pseudomonadota</taxon>
        <taxon>Betaproteobacteria</taxon>
        <taxon>Nitrosomonadales</taxon>
        <taxon>Nitrosomonadaceae</taxon>
        <taxon>Nitrosomonas</taxon>
    </lineage>
</organism>
<sequence length="71" mass="7762">MGGINAQKYFKTEELKTAIGSVSEKNADVSGNSPLDYVLNSDDKLASISQKCLNGKYKFPPYNLADLPCPY</sequence>
<evidence type="ECO:0000313" key="1">
    <source>
        <dbReference type="EMBL" id="CAE6507516.1"/>
    </source>
</evidence>
<proteinExistence type="predicted"/>
<name>A0A8H9D985_9PROT</name>
<protein>
    <submittedName>
        <fullName evidence="1">Uncharacterized protein</fullName>
    </submittedName>
</protein>
<gene>
    <name evidence="1" type="ORF">NMYAN_260001</name>
</gene>
<reference evidence="1" key="1">
    <citation type="submission" date="2021-02" db="EMBL/GenBank/DDBJ databases">
        <authorList>
            <person name="Han P."/>
        </authorList>
    </citation>
    <scope>NUCLEOTIDE SEQUENCE</scope>
    <source>
        <strain evidence="1">Nitrosomonas nitrosa 18-3D</strain>
    </source>
</reference>
<evidence type="ECO:0000313" key="2">
    <source>
        <dbReference type="Proteomes" id="UP000601736"/>
    </source>
</evidence>
<dbReference type="EMBL" id="CAJNAP010000019">
    <property type="protein sequence ID" value="CAE6507516.1"/>
    <property type="molecule type" value="Genomic_DNA"/>
</dbReference>
<dbReference type="AlphaFoldDB" id="A0A8H9D985"/>
<accession>A0A8H9D985</accession>
<comment type="caution">
    <text evidence="1">The sequence shown here is derived from an EMBL/GenBank/DDBJ whole genome shotgun (WGS) entry which is preliminary data.</text>
</comment>
<dbReference type="Proteomes" id="UP000601736">
    <property type="component" value="Unassembled WGS sequence"/>
</dbReference>
<dbReference type="RefSeq" id="WP_204799932.1">
    <property type="nucleotide sequence ID" value="NZ_CAJNAP010000019.1"/>
</dbReference>